<evidence type="ECO:0000313" key="2">
    <source>
        <dbReference type="EMBL" id="KAG2950935.1"/>
    </source>
</evidence>
<gene>
    <name evidence="1" type="ORF">PC115_g15363</name>
    <name evidence="2" type="ORF">PC117_g4005</name>
</gene>
<evidence type="ECO:0000313" key="1">
    <source>
        <dbReference type="EMBL" id="KAG2903284.1"/>
    </source>
</evidence>
<reference evidence="1" key="1">
    <citation type="submission" date="2018-10" db="EMBL/GenBank/DDBJ databases">
        <title>Effector identification in a new, highly contiguous assembly of the strawberry crown rot pathogen Phytophthora cactorum.</title>
        <authorList>
            <person name="Armitage A.D."/>
            <person name="Nellist C.F."/>
            <person name="Bates H."/>
            <person name="Vickerstaff R.J."/>
            <person name="Harrison R.J."/>
        </authorList>
    </citation>
    <scope>NUCLEOTIDE SEQUENCE</scope>
    <source>
        <strain evidence="1">4032</strain>
        <strain evidence="2">4040</strain>
    </source>
</reference>
<comment type="caution">
    <text evidence="1">The sequence shown here is derived from an EMBL/GenBank/DDBJ whole genome shotgun (WGS) entry which is preliminary data.</text>
</comment>
<dbReference type="AlphaFoldDB" id="A0A8T1BHE1"/>
<name>A0A8T1BHE1_9STRA</name>
<proteinExistence type="predicted"/>
<sequence length="86" mass="9177">LNEYSGSTAADVAVLFVPRVPAVNRILGPSQRLLLLSTIYTRTLSLSVLVTVAPSANRPVPYGVEVEAVFTARLMVSISSLADMTE</sequence>
<dbReference type="Proteomes" id="UP000736787">
    <property type="component" value="Unassembled WGS sequence"/>
</dbReference>
<dbReference type="EMBL" id="RCMK01000061">
    <property type="protein sequence ID" value="KAG2950935.1"/>
    <property type="molecule type" value="Genomic_DNA"/>
</dbReference>
<protein>
    <submittedName>
        <fullName evidence="1">Uncharacterized protein</fullName>
    </submittedName>
</protein>
<organism evidence="1 3">
    <name type="scientific">Phytophthora cactorum</name>
    <dbReference type="NCBI Taxonomy" id="29920"/>
    <lineage>
        <taxon>Eukaryota</taxon>
        <taxon>Sar</taxon>
        <taxon>Stramenopiles</taxon>
        <taxon>Oomycota</taxon>
        <taxon>Peronosporomycetes</taxon>
        <taxon>Peronosporales</taxon>
        <taxon>Peronosporaceae</taxon>
        <taxon>Phytophthora</taxon>
    </lineage>
</organism>
<dbReference type="EMBL" id="RCMI01000623">
    <property type="protein sequence ID" value="KAG2903284.1"/>
    <property type="molecule type" value="Genomic_DNA"/>
</dbReference>
<feature type="non-terminal residue" evidence="1">
    <location>
        <position position="1"/>
    </location>
</feature>
<dbReference type="Proteomes" id="UP000774804">
    <property type="component" value="Unassembled WGS sequence"/>
</dbReference>
<accession>A0A8T1BHE1</accession>
<evidence type="ECO:0000313" key="3">
    <source>
        <dbReference type="Proteomes" id="UP000774804"/>
    </source>
</evidence>